<dbReference type="CDD" id="cd04096">
    <property type="entry name" value="eEF2_snRNP_like_C"/>
    <property type="match status" value="1"/>
</dbReference>
<protein>
    <recommendedName>
        <fullName evidence="3">Tr-type G domain-containing protein</fullName>
    </recommendedName>
</protein>
<dbReference type="SUPFAM" id="SSF52540">
    <property type="entry name" value="P-loop containing nucleoside triphosphate hydrolases"/>
    <property type="match status" value="1"/>
</dbReference>
<dbReference type="Gene3D" id="2.40.30.10">
    <property type="entry name" value="Translation factors"/>
    <property type="match status" value="1"/>
</dbReference>
<dbReference type="PROSITE" id="PS51722">
    <property type="entry name" value="G_TR_2"/>
    <property type="match status" value="1"/>
</dbReference>
<evidence type="ECO:0000313" key="4">
    <source>
        <dbReference type="EMBL" id="KAG8463863.1"/>
    </source>
</evidence>
<dbReference type="InterPro" id="IPR014721">
    <property type="entry name" value="Ribsml_uS5_D2-typ_fold_subgr"/>
</dbReference>
<dbReference type="PANTHER" id="PTHR42908:SF3">
    <property type="entry name" value="ELONGATION FACTOR-LIKE GTPASE 1"/>
    <property type="match status" value="1"/>
</dbReference>
<dbReference type="Gene3D" id="3.30.70.240">
    <property type="match status" value="1"/>
</dbReference>
<dbReference type="Gene3D" id="3.30.70.870">
    <property type="entry name" value="Elongation Factor G (Translational Gtpase), domain 3"/>
    <property type="match status" value="1"/>
</dbReference>
<evidence type="ECO:0000259" key="3">
    <source>
        <dbReference type="PROSITE" id="PS51722"/>
    </source>
</evidence>
<keyword evidence="1" id="KW-0547">Nucleotide-binding</keyword>
<dbReference type="InterPro" id="IPR000640">
    <property type="entry name" value="EFG_V-like"/>
</dbReference>
<name>A0A8J5XC40_DIALT</name>
<evidence type="ECO:0000256" key="2">
    <source>
        <dbReference type="ARBA" id="ARBA00023134"/>
    </source>
</evidence>
<dbReference type="InterPro" id="IPR000795">
    <property type="entry name" value="T_Tr_GTP-bd_dom"/>
</dbReference>
<dbReference type="Gene3D" id="3.30.230.10">
    <property type="match status" value="1"/>
</dbReference>
<sequence length="1060" mass="109252">MPAPRVDELLALQDDASHVRNICILAHVDHGKTSLTDSLIASNGIISARQAGKLRYMDSRDDEQDRGITMKSSAIALVFDERELINIVDSPGHVDFGPEVSTAIRLSDGAVVVVDAVEGVCVQTHTVLQQVWSEGLAPVLFVNKLDRLIVELQLTPEEAFAHLQRIVRQANDILGGLNALSHYRLADEHRPVDARGAPGGAGAAGGCAGADDGVSDFEFVPEDGSVVFGSALHGWAFCAGTFAELSASKLGVTAERLRLHMWGDWHWSAKAGEFTRESNGGRLKPLFAQLALANIWRAHEAATDPSPDGGAKIQKVISALGLRVGTHELRSPDPVARARAVLSAWLPLSPTLLAAIVQHVPPAARAQAARIDRIWPAPAPRADAAAEADAAAARAAARSCDASSAHVLVHVSKMFVNAPGEQAVGFARVLAGTLTRGMRLFILTGSGGARVADGRGGVRIGSVSVGSAAIGAPPGAPTRHASTGAPADPAEVAVGADARVHVANGGDDGGGGDGGGGEEEVPAGALQPLLMMGRDLLAVERVPAGSLCALGGLGAIVIKSATLCSVPGLPAFRPLWGAAGAGAPIVRVAVEPRHPSEMEQLKTALRRLNQADPSLEVSHLPTGELVLCTCGEVHLERCLKDLRDDFARIEINVSPPLIPFREGAAPAGVGAAEVGIADGRVRVRVCVRPLPARAVAWLSVRAGLCVTPRDGGADAAADAAAALVADADGDELSDAAVAALTRLVSGRAPGAADVAAAGAELGASVGCGAVALGSSLHPTCVLFAPQHIAAALAAGDRTNATTDGCSSVTGESGAHARADGADCSAVPDALAQLAASAVSGFQLAASAGALCEEPMANLAFSLEMLQIAPADGDGDGDGDVPNAAGGAARQPGWAHGGALSAQLMGAMRDACRQAQLACAPRLVEAVYACGLQCTQEVMGRMYAVLSKRRARVLREDMVEGTPLFLVSAFLPVVESLGFAGEIRKMTSGAAHPQLVFSHWQTLDADPLENVSTIDDDAFERDSSKNLARAYVRAVRVRKGLLVEDKLVEVATKQRTLARKK</sequence>
<dbReference type="PANTHER" id="PTHR42908">
    <property type="entry name" value="TRANSLATION ELONGATION FACTOR-RELATED"/>
    <property type="match status" value="1"/>
</dbReference>
<accession>A0A8J5XC40</accession>
<gene>
    <name evidence="4" type="ORF">KFE25_000031</name>
</gene>
<evidence type="ECO:0000256" key="1">
    <source>
        <dbReference type="ARBA" id="ARBA00022741"/>
    </source>
</evidence>
<dbReference type="Pfam" id="PF00679">
    <property type="entry name" value="EFG_C"/>
    <property type="match status" value="1"/>
</dbReference>
<proteinExistence type="predicted"/>
<dbReference type="Pfam" id="PF14492">
    <property type="entry name" value="EFG_III"/>
    <property type="match status" value="1"/>
</dbReference>
<reference evidence="4" key="1">
    <citation type="submission" date="2021-05" db="EMBL/GenBank/DDBJ databases">
        <title>The genome of the haptophyte Pavlova lutheri (Diacronema luteri, Pavlovales) - a model for lipid biosynthesis in eukaryotic algae.</title>
        <authorList>
            <person name="Hulatt C.J."/>
            <person name="Posewitz M.C."/>
        </authorList>
    </citation>
    <scope>NUCLEOTIDE SEQUENCE</scope>
    <source>
        <strain evidence="4">NIVA-4/92</strain>
    </source>
</reference>
<dbReference type="GO" id="GO:0005829">
    <property type="term" value="C:cytosol"/>
    <property type="evidence" value="ECO:0007669"/>
    <property type="project" value="TreeGrafter"/>
</dbReference>
<keyword evidence="5" id="KW-1185">Reference proteome</keyword>
<dbReference type="FunFam" id="3.30.70.870:FF:000002">
    <property type="entry name" value="Translation elongation factor 2"/>
    <property type="match status" value="1"/>
</dbReference>
<dbReference type="OMA" id="SKKKCAM"/>
<keyword evidence="2" id="KW-0342">GTP-binding</keyword>
<dbReference type="GO" id="GO:0043022">
    <property type="term" value="F:ribosome binding"/>
    <property type="evidence" value="ECO:0007669"/>
    <property type="project" value="TreeGrafter"/>
</dbReference>
<dbReference type="SUPFAM" id="SSF54211">
    <property type="entry name" value="Ribosomal protein S5 domain 2-like"/>
    <property type="match status" value="1"/>
</dbReference>
<dbReference type="InterPro" id="IPR027417">
    <property type="entry name" value="P-loop_NTPase"/>
</dbReference>
<dbReference type="InterPro" id="IPR035647">
    <property type="entry name" value="EFG_III/V"/>
</dbReference>
<feature type="domain" description="Tr-type G" evidence="3">
    <location>
        <begin position="17"/>
        <end position="255"/>
    </location>
</feature>
<dbReference type="GO" id="GO:0005525">
    <property type="term" value="F:GTP binding"/>
    <property type="evidence" value="ECO:0007669"/>
    <property type="project" value="UniProtKB-KW"/>
</dbReference>
<dbReference type="NCBIfam" id="TIGR00231">
    <property type="entry name" value="small_GTP"/>
    <property type="match status" value="1"/>
</dbReference>
<evidence type="ECO:0000313" key="5">
    <source>
        <dbReference type="Proteomes" id="UP000751190"/>
    </source>
</evidence>
<dbReference type="InterPro" id="IPR009000">
    <property type="entry name" value="Transl_B-barrel_sf"/>
</dbReference>
<dbReference type="OrthoDB" id="364892at2759"/>
<dbReference type="Gene3D" id="3.40.50.300">
    <property type="entry name" value="P-loop containing nucleotide triphosphate hydrolases"/>
    <property type="match status" value="1"/>
</dbReference>
<dbReference type="Proteomes" id="UP000751190">
    <property type="component" value="Unassembled WGS sequence"/>
</dbReference>
<dbReference type="GO" id="GO:0003924">
    <property type="term" value="F:GTPase activity"/>
    <property type="evidence" value="ECO:0007669"/>
    <property type="project" value="InterPro"/>
</dbReference>
<comment type="caution">
    <text evidence="4">The sequence shown here is derived from an EMBL/GenBank/DDBJ whole genome shotgun (WGS) entry which is preliminary data.</text>
</comment>
<dbReference type="GO" id="GO:0042256">
    <property type="term" value="P:cytosolic ribosome assembly"/>
    <property type="evidence" value="ECO:0007669"/>
    <property type="project" value="TreeGrafter"/>
</dbReference>
<dbReference type="GO" id="GO:1990904">
    <property type="term" value="C:ribonucleoprotein complex"/>
    <property type="evidence" value="ECO:0007669"/>
    <property type="project" value="TreeGrafter"/>
</dbReference>
<dbReference type="Pfam" id="PF00009">
    <property type="entry name" value="GTP_EFTU"/>
    <property type="match status" value="1"/>
</dbReference>
<dbReference type="InterPro" id="IPR005225">
    <property type="entry name" value="Small_GTP-bd"/>
</dbReference>
<dbReference type="SUPFAM" id="SSF50447">
    <property type="entry name" value="Translation proteins"/>
    <property type="match status" value="1"/>
</dbReference>
<dbReference type="CDD" id="cd16261">
    <property type="entry name" value="EF2_snRNP_III"/>
    <property type="match status" value="1"/>
</dbReference>
<organism evidence="4 5">
    <name type="scientific">Diacronema lutheri</name>
    <name type="common">Unicellular marine alga</name>
    <name type="synonym">Monochrysis lutheri</name>
    <dbReference type="NCBI Taxonomy" id="2081491"/>
    <lineage>
        <taxon>Eukaryota</taxon>
        <taxon>Haptista</taxon>
        <taxon>Haptophyta</taxon>
        <taxon>Pavlovophyceae</taxon>
        <taxon>Pavlovales</taxon>
        <taxon>Pavlovaceae</taxon>
        <taxon>Diacronema</taxon>
    </lineage>
</organism>
<dbReference type="InterPro" id="IPR041095">
    <property type="entry name" value="EFG_II"/>
</dbReference>
<dbReference type="EMBL" id="JAGTXO010000014">
    <property type="protein sequence ID" value="KAG8463863.1"/>
    <property type="molecule type" value="Genomic_DNA"/>
</dbReference>
<dbReference type="InterPro" id="IPR020568">
    <property type="entry name" value="Ribosomal_Su5_D2-typ_SF"/>
</dbReference>
<dbReference type="SUPFAM" id="SSF54980">
    <property type="entry name" value="EF-G C-terminal domain-like"/>
    <property type="match status" value="2"/>
</dbReference>
<dbReference type="AlphaFoldDB" id="A0A8J5XC40"/>
<dbReference type="SMART" id="SM00838">
    <property type="entry name" value="EFG_C"/>
    <property type="match status" value="1"/>
</dbReference>
<dbReference type="PRINTS" id="PR00315">
    <property type="entry name" value="ELONGATNFCT"/>
</dbReference>